<organism evidence="2 3">
    <name type="scientific">Eumeta variegata</name>
    <name type="common">Bagworm moth</name>
    <name type="synonym">Eumeta japonica</name>
    <dbReference type="NCBI Taxonomy" id="151549"/>
    <lineage>
        <taxon>Eukaryota</taxon>
        <taxon>Metazoa</taxon>
        <taxon>Ecdysozoa</taxon>
        <taxon>Arthropoda</taxon>
        <taxon>Hexapoda</taxon>
        <taxon>Insecta</taxon>
        <taxon>Pterygota</taxon>
        <taxon>Neoptera</taxon>
        <taxon>Endopterygota</taxon>
        <taxon>Lepidoptera</taxon>
        <taxon>Glossata</taxon>
        <taxon>Ditrysia</taxon>
        <taxon>Tineoidea</taxon>
        <taxon>Psychidae</taxon>
        <taxon>Oiketicinae</taxon>
        <taxon>Eumeta</taxon>
    </lineage>
</organism>
<dbReference type="Proteomes" id="UP000299102">
    <property type="component" value="Unassembled WGS sequence"/>
</dbReference>
<comment type="caution">
    <text evidence="2">The sequence shown here is derived from an EMBL/GenBank/DDBJ whole genome shotgun (WGS) entry which is preliminary data.</text>
</comment>
<gene>
    <name evidence="2" type="ORF">EVAR_82814_1</name>
</gene>
<reference evidence="2 3" key="1">
    <citation type="journal article" date="2019" name="Commun. Biol.">
        <title>The bagworm genome reveals a unique fibroin gene that provides high tensile strength.</title>
        <authorList>
            <person name="Kono N."/>
            <person name="Nakamura H."/>
            <person name="Ohtoshi R."/>
            <person name="Tomita M."/>
            <person name="Numata K."/>
            <person name="Arakawa K."/>
        </authorList>
    </citation>
    <scope>NUCLEOTIDE SEQUENCE [LARGE SCALE GENOMIC DNA]</scope>
</reference>
<sequence>MNSGIGNKIEAKSKPKMRLGLELKARPTSELETRLGSERKVRLSLGSKA</sequence>
<dbReference type="AlphaFoldDB" id="A0A4C1UMX3"/>
<name>A0A4C1UMX3_EUMVA</name>
<feature type="non-terminal residue" evidence="2">
    <location>
        <position position="49"/>
    </location>
</feature>
<feature type="compositionally biased region" description="Basic and acidic residues" evidence="1">
    <location>
        <begin position="9"/>
        <end position="41"/>
    </location>
</feature>
<evidence type="ECO:0000256" key="1">
    <source>
        <dbReference type="SAM" id="MobiDB-lite"/>
    </source>
</evidence>
<evidence type="ECO:0000313" key="2">
    <source>
        <dbReference type="EMBL" id="GBP27765.1"/>
    </source>
</evidence>
<proteinExistence type="predicted"/>
<accession>A0A4C1UMX3</accession>
<keyword evidence="3" id="KW-1185">Reference proteome</keyword>
<evidence type="ECO:0000313" key="3">
    <source>
        <dbReference type="Proteomes" id="UP000299102"/>
    </source>
</evidence>
<feature type="region of interest" description="Disordered" evidence="1">
    <location>
        <begin position="1"/>
        <end position="49"/>
    </location>
</feature>
<dbReference type="EMBL" id="BGZK01000198">
    <property type="protein sequence ID" value="GBP27765.1"/>
    <property type="molecule type" value="Genomic_DNA"/>
</dbReference>
<protein>
    <submittedName>
        <fullName evidence="2">Uncharacterized protein</fullName>
    </submittedName>
</protein>